<comment type="caution">
    <text evidence="2">The sequence shown here is derived from an EMBL/GenBank/DDBJ whole genome shotgun (WGS) entry which is preliminary data.</text>
</comment>
<dbReference type="Gene3D" id="3.40.50.720">
    <property type="entry name" value="NAD(P)-binding Rossmann-like Domain"/>
    <property type="match status" value="1"/>
</dbReference>
<gene>
    <name evidence="2" type="ORF">HMPREF9473_02242</name>
</gene>
<sequence>MSRKQGGIEFGIIGLGRFGYALAASLAEAGREVMVIDNTESKVKQIRNLVAEAFVVQDLERETLESTGIQNCQTVIVCIGEQIDKSILTTLNVISMGIPRVIAKATSRDQGCVLEKIGAEVVYPERDLAQRLAMRLISPHALDFIRLNDDITVSEIVLTPVLTGQTVQEADLRRRFALNIIALENGTTTEIEVRPDYRFVSGDIIVVIGKKGEYQAV</sequence>
<reference evidence="2 3" key="1">
    <citation type="submission" date="2011-08" db="EMBL/GenBank/DDBJ databases">
        <title>The Genome Sequence of Clostridium hathewayi WAL-18680.</title>
        <authorList>
            <consortium name="The Broad Institute Genome Sequencing Platform"/>
            <person name="Earl A."/>
            <person name="Ward D."/>
            <person name="Feldgarden M."/>
            <person name="Gevers D."/>
            <person name="Finegold S.M."/>
            <person name="Summanen P.H."/>
            <person name="Molitoris D.R."/>
            <person name="Song M."/>
            <person name="Daigneault M."/>
            <person name="Allen-Vercoe E."/>
            <person name="Young S.K."/>
            <person name="Zeng Q."/>
            <person name="Gargeya S."/>
            <person name="Fitzgerald M."/>
            <person name="Haas B."/>
            <person name="Abouelleil A."/>
            <person name="Alvarado L."/>
            <person name="Arachchi H.M."/>
            <person name="Berlin A."/>
            <person name="Brown A."/>
            <person name="Chapman S.B."/>
            <person name="Chen Z."/>
            <person name="Dunbar C."/>
            <person name="Freedman E."/>
            <person name="Gearin G."/>
            <person name="Gellesch M."/>
            <person name="Goldberg J."/>
            <person name="Griggs A."/>
            <person name="Gujja S."/>
            <person name="Heiman D."/>
            <person name="Howarth C."/>
            <person name="Larson L."/>
            <person name="Lui A."/>
            <person name="MacDonald P.J.P."/>
            <person name="Montmayeur A."/>
            <person name="Murphy C."/>
            <person name="Neiman D."/>
            <person name="Pearson M."/>
            <person name="Priest M."/>
            <person name="Roberts A."/>
            <person name="Saif S."/>
            <person name="Shea T."/>
            <person name="Shenoy N."/>
            <person name="Sisk P."/>
            <person name="Stolte C."/>
            <person name="Sykes S."/>
            <person name="Wortman J."/>
            <person name="Nusbaum C."/>
            <person name="Birren B."/>
        </authorList>
    </citation>
    <scope>NUCLEOTIDE SEQUENCE [LARGE SCALE GENOMIC DNA]</scope>
    <source>
        <strain evidence="2 3">WAL-18680</strain>
    </source>
</reference>
<dbReference type="InterPro" id="IPR036291">
    <property type="entry name" value="NAD(P)-bd_dom_sf"/>
</dbReference>
<dbReference type="GO" id="GO:0008324">
    <property type="term" value="F:monoatomic cation transmembrane transporter activity"/>
    <property type="evidence" value="ECO:0007669"/>
    <property type="project" value="InterPro"/>
</dbReference>
<accession>G5IFG4</accession>
<dbReference type="Pfam" id="PF02254">
    <property type="entry name" value="TrkA_N"/>
    <property type="match status" value="1"/>
</dbReference>
<dbReference type="PANTHER" id="PTHR43833">
    <property type="entry name" value="POTASSIUM CHANNEL PROTEIN 2-RELATED-RELATED"/>
    <property type="match status" value="1"/>
</dbReference>
<dbReference type="EMBL" id="ADLN01000046">
    <property type="protein sequence ID" value="EHI59747.1"/>
    <property type="molecule type" value="Genomic_DNA"/>
</dbReference>
<dbReference type="HOGENOM" id="CLU_046525_3_0_9"/>
<proteinExistence type="predicted"/>
<dbReference type="GO" id="GO:0006813">
    <property type="term" value="P:potassium ion transport"/>
    <property type="evidence" value="ECO:0007669"/>
    <property type="project" value="InterPro"/>
</dbReference>
<dbReference type="InterPro" id="IPR050721">
    <property type="entry name" value="Trk_Ktr_HKT_K-transport"/>
</dbReference>
<keyword evidence="3" id="KW-1185">Reference proteome</keyword>
<evidence type="ECO:0000313" key="3">
    <source>
        <dbReference type="Proteomes" id="UP000005384"/>
    </source>
</evidence>
<dbReference type="SUPFAM" id="SSF116726">
    <property type="entry name" value="TrkA C-terminal domain-like"/>
    <property type="match status" value="1"/>
</dbReference>
<evidence type="ECO:0000313" key="2">
    <source>
        <dbReference type="EMBL" id="EHI59747.1"/>
    </source>
</evidence>
<feature type="domain" description="RCK C-terminal" evidence="1">
    <location>
        <begin position="139"/>
        <end position="217"/>
    </location>
</feature>
<protein>
    <recommendedName>
        <fullName evidence="1">RCK C-terminal domain-containing protein</fullName>
    </recommendedName>
</protein>
<dbReference type="InterPro" id="IPR006037">
    <property type="entry name" value="RCK_C"/>
</dbReference>
<dbReference type="PROSITE" id="PS51202">
    <property type="entry name" value="RCK_C"/>
    <property type="match status" value="1"/>
</dbReference>
<evidence type="ECO:0000259" key="1">
    <source>
        <dbReference type="PROSITE" id="PS51202"/>
    </source>
</evidence>
<dbReference type="Proteomes" id="UP000005384">
    <property type="component" value="Unassembled WGS sequence"/>
</dbReference>
<dbReference type="SUPFAM" id="SSF51735">
    <property type="entry name" value="NAD(P)-binding Rossmann-fold domains"/>
    <property type="match status" value="1"/>
</dbReference>
<dbReference type="PANTHER" id="PTHR43833:SF7">
    <property type="entry name" value="KTR SYSTEM POTASSIUM UPTAKE PROTEIN C"/>
    <property type="match status" value="1"/>
</dbReference>
<dbReference type="PATRIC" id="fig|742737.3.peg.2266"/>
<dbReference type="InterPro" id="IPR036721">
    <property type="entry name" value="RCK_C_sf"/>
</dbReference>
<dbReference type="Pfam" id="PF02080">
    <property type="entry name" value="TrkA_C"/>
    <property type="match status" value="1"/>
</dbReference>
<dbReference type="RefSeq" id="WP_006780222.1">
    <property type="nucleotide sequence ID" value="NZ_JH379027.1"/>
</dbReference>
<organism evidence="2 3">
    <name type="scientific">Hungatella hathewayi WAL-18680</name>
    <dbReference type="NCBI Taxonomy" id="742737"/>
    <lineage>
        <taxon>Bacteria</taxon>
        <taxon>Bacillati</taxon>
        <taxon>Bacillota</taxon>
        <taxon>Clostridia</taxon>
        <taxon>Lachnospirales</taxon>
        <taxon>Lachnospiraceae</taxon>
        <taxon>Hungatella</taxon>
    </lineage>
</organism>
<dbReference type="AlphaFoldDB" id="G5IFG4"/>
<name>G5IFG4_9FIRM</name>
<dbReference type="InterPro" id="IPR003148">
    <property type="entry name" value="RCK_N"/>
</dbReference>
<dbReference type="Gene3D" id="3.30.70.1450">
    <property type="entry name" value="Regulator of K+ conductance, C-terminal domain"/>
    <property type="match status" value="1"/>
</dbReference>